<feature type="chain" id="PRO_5017752797" evidence="3">
    <location>
        <begin position="25"/>
        <end position="468"/>
    </location>
</feature>
<dbReference type="InterPro" id="IPR017850">
    <property type="entry name" value="Alkaline_phosphatase_core_sf"/>
</dbReference>
<dbReference type="Gene3D" id="3.30.1120.10">
    <property type="match status" value="1"/>
</dbReference>
<dbReference type="AlphaFoldDB" id="A0A3D9L1Y1"/>
<dbReference type="Pfam" id="PF00884">
    <property type="entry name" value="Sulfatase"/>
    <property type="match status" value="1"/>
</dbReference>
<dbReference type="Gene3D" id="3.40.720.10">
    <property type="entry name" value="Alkaline Phosphatase, subunit A"/>
    <property type="match status" value="1"/>
</dbReference>
<evidence type="ECO:0000259" key="4">
    <source>
        <dbReference type="Pfam" id="PF00884"/>
    </source>
</evidence>
<dbReference type="EMBL" id="QREG01000016">
    <property type="protein sequence ID" value="RED96005.1"/>
    <property type="molecule type" value="Genomic_DNA"/>
</dbReference>
<accession>A0A3D9L1Y1</accession>
<evidence type="ECO:0000256" key="2">
    <source>
        <dbReference type="ARBA" id="ARBA00022801"/>
    </source>
</evidence>
<keyword evidence="2" id="KW-0378">Hydrolase</keyword>
<evidence type="ECO:0000313" key="6">
    <source>
        <dbReference type="Proteomes" id="UP000256779"/>
    </source>
</evidence>
<dbReference type="PANTHER" id="PTHR42693:SF53">
    <property type="entry name" value="ENDO-4-O-SULFATASE"/>
    <property type="match status" value="1"/>
</dbReference>
<evidence type="ECO:0000256" key="1">
    <source>
        <dbReference type="ARBA" id="ARBA00008779"/>
    </source>
</evidence>
<comment type="similarity">
    <text evidence="1">Belongs to the sulfatase family.</text>
</comment>
<dbReference type="GO" id="GO:0004065">
    <property type="term" value="F:arylsulfatase activity"/>
    <property type="evidence" value="ECO:0007669"/>
    <property type="project" value="TreeGrafter"/>
</dbReference>
<dbReference type="CDD" id="cd16144">
    <property type="entry name" value="ARS_like"/>
    <property type="match status" value="1"/>
</dbReference>
<dbReference type="OrthoDB" id="9764377at2"/>
<dbReference type="PANTHER" id="PTHR42693">
    <property type="entry name" value="ARYLSULFATASE FAMILY MEMBER"/>
    <property type="match status" value="1"/>
</dbReference>
<dbReference type="InterPro" id="IPR000917">
    <property type="entry name" value="Sulfatase_N"/>
</dbReference>
<keyword evidence="6" id="KW-1185">Reference proteome</keyword>
<protein>
    <submittedName>
        <fullName evidence="5">Arylsulfatase A-like enzyme</fullName>
    </submittedName>
</protein>
<organism evidence="5 6">
    <name type="scientific">Marinoscillum furvescens DSM 4134</name>
    <dbReference type="NCBI Taxonomy" id="1122208"/>
    <lineage>
        <taxon>Bacteria</taxon>
        <taxon>Pseudomonadati</taxon>
        <taxon>Bacteroidota</taxon>
        <taxon>Cytophagia</taxon>
        <taxon>Cytophagales</taxon>
        <taxon>Reichenbachiellaceae</taxon>
        <taxon>Marinoscillum</taxon>
    </lineage>
</organism>
<dbReference type="SUPFAM" id="SSF53649">
    <property type="entry name" value="Alkaline phosphatase-like"/>
    <property type="match status" value="1"/>
</dbReference>
<name>A0A3D9L1Y1_MARFU</name>
<dbReference type="InterPro" id="IPR050738">
    <property type="entry name" value="Sulfatase"/>
</dbReference>
<proteinExistence type="inferred from homology"/>
<keyword evidence="3" id="KW-0732">Signal</keyword>
<evidence type="ECO:0000313" key="5">
    <source>
        <dbReference type="EMBL" id="RED96005.1"/>
    </source>
</evidence>
<feature type="signal peptide" evidence="3">
    <location>
        <begin position="1"/>
        <end position="24"/>
    </location>
</feature>
<sequence length="468" mass="52486">MNKKSTIKRALLLLIMFSSVIAYSQSRKPNVLIILSDDQGWGDVGFNGCTDIPTPHLDALAHDGVIFTQGYASHPYCSPSRAGLLSGRYQQRFGHENNLPYNDAQVDDGLPVEELLISELLQQNDYQTCAIGKWHLGDSAQFWPISQGFDDWFGFIGGGLSYWGDTGKKGAIHGVQRNGQLVPQEELTYLTDDFSREAVNYIDGYAKKDDPFFMYLAYNAPHSPLHATRKYLKQTEHIEDGQRAVYAAMVRAMDEGIGQVIQKLKETGQYDNTLIFFYSDNGAALNGASSHPFRGHKGMLFEGGIRVPFAISWPAAITAGQVYDHPISALDIYPTILAAAQVKHPEPKKLDGVSLLPYLTGKKGGAPHENLYWRYSDGAGYAVRSGDFKLVKSGYKDARLLFDLSQDPYEQNNLVEEMPEKVSELEQLYASWNENTVPAKWYDPHAENVKKEEQKRQEWIDRASRGEK</sequence>
<reference evidence="5 6" key="1">
    <citation type="submission" date="2018-07" db="EMBL/GenBank/DDBJ databases">
        <title>Genomic Encyclopedia of Type Strains, Phase IV (KMG-IV): sequencing the most valuable type-strain genomes for metagenomic binning, comparative biology and taxonomic classification.</title>
        <authorList>
            <person name="Goeker M."/>
        </authorList>
    </citation>
    <scope>NUCLEOTIDE SEQUENCE [LARGE SCALE GENOMIC DNA]</scope>
    <source>
        <strain evidence="5 6">DSM 4134</strain>
    </source>
</reference>
<dbReference type="RefSeq" id="WP_115869171.1">
    <property type="nucleotide sequence ID" value="NZ_QREG01000016.1"/>
</dbReference>
<dbReference type="Proteomes" id="UP000256779">
    <property type="component" value="Unassembled WGS sequence"/>
</dbReference>
<feature type="domain" description="Sulfatase N-terminal" evidence="4">
    <location>
        <begin position="29"/>
        <end position="341"/>
    </location>
</feature>
<gene>
    <name evidence="5" type="ORF">C7460_11663</name>
</gene>
<comment type="caution">
    <text evidence="5">The sequence shown here is derived from an EMBL/GenBank/DDBJ whole genome shotgun (WGS) entry which is preliminary data.</text>
</comment>
<evidence type="ECO:0000256" key="3">
    <source>
        <dbReference type="SAM" id="SignalP"/>
    </source>
</evidence>